<evidence type="ECO:0000256" key="6">
    <source>
        <dbReference type="SAM" id="MobiDB-lite"/>
    </source>
</evidence>
<protein>
    <submittedName>
        <fullName evidence="9">Serine/threonine-protein kinase PrkC</fullName>
        <ecNumber evidence="9">2.7.11.1</ecNumber>
    </submittedName>
</protein>
<feature type="binding site" evidence="5">
    <location>
        <position position="41"/>
    </location>
    <ligand>
        <name>ATP</name>
        <dbReference type="ChEBI" id="CHEBI:30616"/>
    </ligand>
</feature>
<evidence type="ECO:0000256" key="2">
    <source>
        <dbReference type="ARBA" id="ARBA00022741"/>
    </source>
</evidence>
<dbReference type="SMART" id="SM00220">
    <property type="entry name" value="S_TKc"/>
    <property type="match status" value="1"/>
</dbReference>
<evidence type="ECO:0000256" key="3">
    <source>
        <dbReference type="ARBA" id="ARBA00022777"/>
    </source>
</evidence>
<dbReference type="PROSITE" id="PS50011">
    <property type="entry name" value="PROTEIN_KINASE_DOM"/>
    <property type="match status" value="1"/>
</dbReference>
<name>A0A161X6Z2_9CLOT</name>
<dbReference type="EC" id="2.7.11.1" evidence="9"/>
<keyword evidence="7" id="KW-0472">Membrane</keyword>
<dbReference type="OrthoDB" id="9788659at2"/>
<dbReference type="InterPro" id="IPR017441">
    <property type="entry name" value="Protein_kinase_ATP_BS"/>
</dbReference>
<dbReference type="GO" id="GO:0005524">
    <property type="term" value="F:ATP binding"/>
    <property type="evidence" value="ECO:0007669"/>
    <property type="project" value="UniProtKB-UniRule"/>
</dbReference>
<evidence type="ECO:0000256" key="4">
    <source>
        <dbReference type="ARBA" id="ARBA00022840"/>
    </source>
</evidence>
<keyword evidence="7" id="KW-0812">Transmembrane</keyword>
<evidence type="ECO:0000259" key="8">
    <source>
        <dbReference type="PROSITE" id="PS50011"/>
    </source>
</evidence>
<feature type="compositionally biased region" description="Basic and acidic residues" evidence="6">
    <location>
        <begin position="430"/>
        <end position="451"/>
    </location>
</feature>
<feature type="domain" description="Protein kinase" evidence="8">
    <location>
        <begin position="12"/>
        <end position="254"/>
    </location>
</feature>
<keyword evidence="2 5" id="KW-0547">Nucleotide-binding</keyword>
<dbReference type="PANTHER" id="PTHR43289">
    <property type="entry name" value="MITOGEN-ACTIVATED PROTEIN KINASE KINASE KINASE 20-RELATED"/>
    <property type="match status" value="1"/>
</dbReference>
<dbReference type="Pfam" id="PF00069">
    <property type="entry name" value="Pkinase"/>
    <property type="match status" value="1"/>
</dbReference>
<dbReference type="GO" id="GO:0004674">
    <property type="term" value="F:protein serine/threonine kinase activity"/>
    <property type="evidence" value="ECO:0007669"/>
    <property type="project" value="UniProtKB-EC"/>
</dbReference>
<dbReference type="STRING" id="1121326.CLMAG_48700"/>
<comment type="caution">
    <text evidence="9">The sequence shown here is derived from an EMBL/GenBank/DDBJ whole genome shotgun (WGS) entry which is preliminary data.</text>
</comment>
<dbReference type="InterPro" id="IPR011009">
    <property type="entry name" value="Kinase-like_dom_sf"/>
</dbReference>
<feature type="region of interest" description="Disordered" evidence="6">
    <location>
        <begin position="383"/>
        <end position="467"/>
    </location>
</feature>
<dbReference type="RefSeq" id="WP_066628196.1">
    <property type="nucleotide sequence ID" value="NZ_FQXL01000029.1"/>
</dbReference>
<dbReference type="CDD" id="cd14014">
    <property type="entry name" value="STKc_PknB_like"/>
    <property type="match status" value="1"/>
</dbReference>
<dbReference type="PROSITE" id="PS00107">
    <property type="entry name" value="PROTEIN_KINASE_ATP"/>
    <property type="match status" value="1"/>
</dbReference>
<keyword evidence="7" id="KW-1133">Transmembrane helix</keyword>
<feature type="transmembrane region" description="Helical" evidence="7">
    <location>
        <begin position="345"/>
        <end position="363"/>
    </location>
</feature>
<evidence type="ECO:0000313" key="9">
    <source>
        <dbReference type="EMBL" id="KZL89856.1"/>
    </source>
</evidence>
<dbReference type="PATRIC" id="fig|1121326.3.peg.4930"/>
<sequence length="467" mass="52749">MLNTGYILDEKYEVVKTLGQGGMSTVYLCKNTRLGNLWAIKEVKKELKGQIDFLAEPNILKNLSHSGIPRVVDIFYREDNLYMVEDYIEGETLEEYIKKIGLIGSKEISKITLSICDIIEYLHSCNPPIIYRDLKPSNIMITPKGKVVLIDFGISRVYKQGGDKDTIYMGSKGYAAPEQYGRGQTCTQTDIYGIGAVMYFMTMGKAPTALLEPLKDKSYGNKVDIKLKKIIQKAVQIDIESRYSSVNEMKEELLRFSDKEYYTKTLLINQENNITSDSNLDKGTINFYKIDSSSDKTKIEDNTVKTNNDKVNNEKSKKAQNKFKIPHMKLKVNGDKSKKSFKRKLASILVCIGIIFGLIYLVTDHGKTEQIINNDQITNSKNEDKAVDDISKSENKIDTNSIDNKEDIKPSIQPTENKSNTESSSVSESTNDKEISDTSDDKLENKKESKAKNNGKAKGKHKYDEGN</sequence>
<keyword evidence="1 9" id="KW-0808">Transferase</keyword>
<evidence type="ECO:0000313" key="10">
    <source>
        <dbReference type="Proteomes" id="UP000076603"/>
    </source>
</evidence>
<feature type="compositionally biased region" description="Basic and acidic residues" evidence="6">
    <location>
        <begin position="383"/>
        <end position="409"/>
    </location>
</feature>
<evidence type="ECO:0000256" key="1">
    <source>
        <dbReference type="ARBA" id="ARBA00022679"/>
    </source>
</evidence>
<keyword evidence="4 5" id="KW-0067">ATP-binding</keyword>
<dbReference type="InterPro" id="IPR000719">
    <property type="entry name" value="Prot_kinase_dom"/>
</dbReference>
<keyword evidence="10" id="KW-1185">Reference proteome</keyword>
<accession>A0A161X6Z2</accession>
<feature type="compositionally biased region" description="Low complexity" evidence="6">
    <location>
        <begin position="415"/>
        <end position="429"/>
    </location>
</feature>
<proteinExistence type="predicted"/>
<dbReference type="Gene3D" id="1.10.510.10">
    <property type="entry name" value="Transferase(Phosphotransferase) domain 1"/>
    <property type="match status" value="1"/>
</dbReference>
<dbReference type="EMBL" id="LWAE01000007">
    <property type="protein sequence ID" value="KZL89856.1"/>
    <property type="molecule type" value="Genomic_DNA"/>
</dbReference>
<evidence type="ECO:0000256" key="7">
    <source>
        <dbReference type="SAM" id="Phobius"/>
    </source>
</evidence>
<reference evidence="9 10" key="1">
    <citation type="submission" date="2016-04" db="EMBL/GenBank/DDBJ databases">
        <title>Genome sequence of Clostridium magnum DSM 2767.</title>
        <authorList>
            <person name="Poehlein A."/>
            <person name="Uhlig R."/>
            <person name="Fischer R."/>
            <person name="Bahl H."/>
            <person name="Daniel R."/>
        </authorList>
    </citation>
    <scope>NUCLEOTIDE SEQUENCE [LARGE SCALE GENOMIC DNA]</scope>
    <source>
        <strain evidence="9 10">DSM 2767</strain>
    </source>
</reference>
<organism evidence="9 10">
    <name type="scientific">Clostridium magnum DSM 2767</name>
    <dbReference type="NCBI Taxonomy" id="1121326"/>
    <lineage>
        <taxon>Bacteria</taxon>
        <taxon>Bacillati</taxon>
        <taxon>Bacillota</taxon>
        <taxon>Clostridia</taxon>
        <taxon>Eubacteriales</taxon>
        <taxon>Clostridiaceae</taxon>
        <taxon>Clostridium</taxon>
    </lineage>
</organism>
<dbReference type="PANTHER" id="PTHR43289:SF34">
    <property type="entry name" value="SERINE_THREONINE-PROTEIN KINASE YBDM-RELATED"/>
    <property type="match status" value="1"/>
</dbReference>
<dbReference type="InterPro" id="IPR008271">
    <property type="entry name" value="Ser/Thr_kinase_AS"/>
</dbReference>
<dbReference type="Proteomes" id="UP000076603">
    <property type="component" value="Unassembled WGS sequence"/>
</dbReference>
<dbReference type="PROSITE" id="PS00108">
    <property type="entry name" value="PROTEIN_KINASE_ST"/>
    <property type="match status" value="1"/>
</dbReference>
<evidence type="ECO:0000256" key="5">
    <source>
        <dbReference type="PROSITE-ProRule" id="PRU10141"/>
    </source>
</evidence>
<gene>
    <name evidence="9" type="primary">prkC_3</name>
    <name evidence="9" type="ORF">CLMAG_48700</name>
</gene>
<dbReference type="SUPFAM" id="SSF56112">
    <property type="entry name" value="Protein kinase-like (PK-like)"/>
    <property type="match status" value="1"/>
</dbReference>
<keyword evidence="3 9" id="KW-0418">Kinase</keyword>
<dbReference type="AlphaFoldDB" id="A0A161X6Z2"/>